<organism evidence="2">
    <name type="scientific">Arion vulgaris</name>
    <dbReference type="NCBI Taxonomy" id="1028688"/>
    <lineage>
        <taxon>Eukaryota</taxon>
        <taxon>Metazoa</taxon>
        <taxon>Spiralia</taxon>
        <taxon>Lophotrochozoa</taxon>
        <taxon>Mollusca</taxon>
        <taxon>Gastropoda</taxon>
        <taxon>Heterobranchia</taxon>
        <taxon>Euthyneura</taxon>
        <taxon>Panpulmonata</taxon>
        <taxon>Eupulmonata</taxon>
        <taxon>Stylommatophora</taxon>
        <taxon>Helicina</taxon>
        <taxon>Arionoidea</taxon>
        <taxon>Arionidae</taxon>
        <taxon>Arion</taxon>
    </lineage>
</organism>
<name>A0A0B6YKI2_9EUPU</name>
<evidence type="ECO:0000313" key="2">
    <source>
        <dbReference type="EMBL" id="CEK56311.1"/>
    </source>
</evidence>
<dbReference type="AlphaFoldDB" id="A0A0B6YKI2"/>
<dbReference type="InterPro" id="IPR002602">
    <property type="entry name" value="DB"/>
</dbReference>
<feature type="non-terminal residue" evidence="2">
    <location>
        <position position="1"/>
    </location>
</feature>
<dbReference type="Pfam" id="PF01682">
    <property type="entry name" value="DB"/>
    <property type="match status" value="1"/>
</dbReference>
<gene>
    <name evidence="2" type="primary">ORF27331</name>
</gene>
<reference evidence="2" key="1">
    <citation type="submission" date="2014-12" db="EMBL/GenBank/DDBJ databases">
        <title>Insight into the proteome of Arion vulgaris.</title>
        <authorList>
            <person name="Aradska J."/>
            <person name="Bulat T."/>
            <person name="Smidak R."/>
            <person name="Sarate P."/>
            <person name="Gangsoo J."/>
            <person name="Sialana F."/>
            <person name="Bilban M."/>
            <person name="Lubec G."/>
        </authorList>
    </citation>
    <scope>NUCLEOTIDE SEQUENCE</scope>
    <source>
        <tissue evidence="2">Skin</tissue>
    </source>
</reference>
<dbReference type="EMBL" id="HACG01009446">
    <property type="protein sequence ID" value="CEK56311.1"/>
    <property type="molecule type" value="Transcribed_RNA"/>
</dbReference>
<evidence type="ECO:0000259" key="1">
    <source>
        <dbReference type="Pfam" id="PF01682"/>
    </source>
</evidence>
<sequence>DTCCSVRGVEKWCRNQLCHSKTWSQFNTDHILTCFPYLNDIFTCLVGTHDQTNCCAAFDVTSDCLPLCSGQPPPLNTSLIGC</sequence>
<accession>A0A0B6YKI2</accession>
<feature type="non-terminal residue" evidence="2">
    <location>
        <position position="82"/>
    </location>
</feature>
<feature type="domain" description="Domain of unknown function DB" evidence="1">
    <location>
        <begin position="3"/>
        <end position="71"/>
    </location>
</feature>
<protein>
    <recommendedName>
        <fullName evidence="1">Domain of unknown function DB domain-containing protein</fullName>
    </recommendedName>
</protein>
<proteinExistence type="predicted"/>